<keyword evidence="2" id="KW-1185">Reference proteome</keyword>
<gene>
    <name evidence="1" type="ORF">JF290_00375</name>
</gene>
<sequence>MQALILDDRYERQARLTAALRKTGIRTFATSIAQVAETAIRGALFDFMIAPERVNGKLTHSLFLLAEYRNPVVSSIMLTDRSDPDTEELFLLIPSLHCLLAPDSSPELIRKLAVASMAGVTDGRGAMVLRPSMRITGGETARPRFATRRAVAPVRAACPAVA</sequence>
<organism evidence="1 2">
    <name type="scientific">Sedimentitalea arenosa</name>
    <dbReference type="NCBI Taxonomy" id="2798803"/>
    <lineage>
        <taxon>Bacteria</taxon>
        <taxon>Pseudomonadati</taxon>
        <taxon>Pseudomonadota</taxon>
        <taxon>Alphaproteobacteria</taxon>
        <taxon>Rhodobacterales</taxon>
        <taxon>Paracoccaceae</taxon>
        <taxon>Sedimentitalea</taxon>
    </lineage>
</organism>
<comment type="caution">
    <text evidence="1">The sequence shown here is derived from an EMBL/GenBank/DDBJ whole genome shotgun (WGS) entry which is preliminary data.</text>
</comment>
<dbReference type="AlphaFoldDB" id="A0A8J7JEK6"/>
<protein>
    <submittedName>
        <fullName evidence="1">Uncharacterized protein</fullName>
    </submittedName>
</protein>
<evidence type="ECO:0000313" key="2">
    <source>
        <dbReference type="Proteomes" id="UP000619079"/>
    </source>
</evidence>
<evidence type="ECO:0000313" key="1">
    <source>
        <dbReference type="EMBL" id="MBJ6369964.1"/>
    </source>
</evidence>
<reference evidence="1" key="1">
    <citation type="submission" date="2020-12" db="EMBL/GenBank/DDBJ databases">
        <title>Sedimentitalea sp. nov., isolated from sand in Incheon.</title>
        <authorList>
            <person name="Kim W."/>
        </authorList>
    </citation>
    <scope>NUCLEOTIDE SEQUENCE</scope>
    <source>
        <strain evidence="1">CAU 1593</strain>
    </source>
</reference>
<dbReference type="RefSeq" id="WP_199022731.1">
    <property type="nucleotide sequence ID" value="NZ_JAELVR010000001.1"/>
</dbReference>
<dbReference type="Proteomes" id="UP000619079">
    <property type="component" value="Unassembled WGS sequence"/>
</dbReference>
<dbReference type="EMBL" id="JAELVR010000001">
    <property type="protein sequence ID" value="MBJ6369964.1"/>
    <property type="molecule type" value="Genomic_DNA"/>
</dbReference>
<proteinExistence type="predicted"/>
<name>A0A8J7JEK6_9RHOB</name>
<accession>A0A8J7JEK6</accession>